<dbReference type="AlphaFoldDB" id="D3E117"/>
<sequence>MASIDYFECEDCGFRWKDQGPLLFFLNENNKIEEYILLISNMNLDSNSNISGDIIETYCTNCDKKIKIYIISTIKSPYDEDSAIESIRKLADENQIDNKALKPFIRSSDLKDNFYIVDLYRNFYSNKDYHCPNCDSIISKYILSKNKCPKCGGEISSVDGLCLDKF</sequence>
<dbReference type="EMBL" id="CP001719">
    <property type="protein sequence ID" value="ADC47991.1"/>
    <property type="molecule type" value="Genomic_DNA"/>
</dbReference>
<name>D3E117_METRM</name>
<dbReference type="RefSeq" id="WP_012956939.1">
    <property type="nucleotide sequence ID" value="NC_013790.1"/>
</dbReference>
<dbReference type="KEGG" id="mru:mru_2141"/>
<protein>
    <submittedName>
        <fullName evidence="1">Uncharacterized protein</fullName>
    </submittedName>
</protein>
<keyword evidence="2" id="KW-1185">Reference proteome</keyword>
<dbReference type="OrthoDB" id="75328at2157"/>
<dbReference type="HOGENOM" id="CLU_1615309_0_0_2"/>
<evidence type="ECO:0000313" key="1">
    <source>
        <dbReference type="EMBL" id="ADC47991.1"/>
    </source>
</evidence>
<dbReference type="Proteomes" id="UP000008680">
    <property type="component" value="Chromosome"/>
</dbReference>
<proteinExistence type="predicted"/>
<organism evidence="1 2">
    <name type="scientific">Methanobrevibacter ruminantium (strain ATCC 35063 / DSM 1093 / JCM 13430 / OCM 146 / M1)</name>
    <name type="common">Methanobacterium ruminantium</name>
    <dbReference type="NCBI Taxonomy" id="634498"/>
    <lineage>
        <taxon>Archaea</taxon>
        <taxon>Methanobacteriati</taxon>
        <taxon>Methanobacteriota</taxon>
        <taxon>Methanomada group</taxon>
        <taxon>Methanobacteria</taxon>
        <taxon>Methanobacteriales</taxon>
        <taxon>Methanobacteriaceae</taxon>
        <taxon>Methanobrevibacter</taxon>
    </lineage>
</organism>
<gene>
    <name evidence="1" type="ordered locus">mru_2141</name>
</gene>
<dbReference type="PATRIC" id="fig|634498.28.peg.2142"/>
<dbReference type="GeneID" id="8771822"/>
<reference evidence="1 2" key="1">
    <citation type="journal article" date="2010" name="PLoS ONE">
        <title>The genome sequence of the rumen methanogen Methanobrevibacter ruminantium reveals new possibilities for controlling ruminant methane emissions.</title>
        <authorList>
            <person name="Leahy S.C."/>
            <person name="Kelly W.J."/>
            <person name="Altermann E."/>
            <person name="Ronimus R.S."/>
            <person name="Yeoman C.J."/>
            <person name="Pacheco D.M."/>
            <person name="Li D."/>
            <person name="Kong Z."/>
            <person name="McTavish S."/>
            <person name="Sang C."/>
            <person name="Lambie S.C."/>
            <person name="Janssen P.H."/>
            <person name="Dey D."/>
            <person name="Attwood G.T."/>
        </authorList>
    </citation>
    <scope>NUCLEOTIDE SEQUENCE [LARGE SCALE GENOMIC DNA]</scope>
    <source>
        <strain evidence="2">ATCC 35063 / DSM 1093 / JCM 13430 / OCM 146 / M1</strain>
    </source>
</reference>
<evidence type="ECO:0000313" key="2">
    <source>
        <dbReference type="Proteomes" id="UP000008680"/>
    </source>
</evidence>
<accession>D3E117</accession>